<sequence>MKLKREKENFRIAGDLAKFLVERDTSWEISYSAADRSKPKSTSSSQGQIEDLGETPLVLATNSGCVETMEEILNIYPEAVEHDDDEGRNILHVAIKYLQLKISESL</sequence>
<keyword evidence="3" id="KW-1185">Reference proteome</keyword>
<dbReference type="STRING" id="3988.B9SK88"/>
<proteinExistence type="predicted"/>
<evidence type="ECO:0000313" key="3">
    <source>
        <dbReference type="Proteomes" id="UP000008311"/>
    </source>
</evidence>
<accession>B9SK88</accession>
<dbReference type="InterPro" id="IPR036770">
    <property type="entry name" value="Ankyrin_rpt-contain_sf"/>
</dbReference>
<dbReference type="InParanoid" id="B9SK88"/>
<gene>
    <name evidence="2" type="ORF">RCOM_1028930</name>
</gene>
<dbReference type="EMBL" id="EQ974000">
    <property type="protein sequence ID" value="EEF35983.1"/>
    <property type="molecule type" value="Genomic_DNA"/>
</dbReference>
<dbReference type="Gene3D" id="1.25.40.20">
    <property type="entry name" value="Ankyrin repeat-containing domain"/>
    <property type="match status" value="1"/>
</dbReference>
<evidence type="ECO:0000256" key="1">
    <source>
        <dbReference type="SAM" id="MobiDB-lite"/>
    </source>
</evidence>
<evidence type="ECO:0000313" key="2">
    <source>
        <dbReference type="EMBL" id="EEF35983.1"/>
    </source>
</evidence>
<reference evidence="3" key="1">
    <citation type="journal article" date="2010" name="Nat. Biotechnol.">
        <title>Draft genome sequence of the oilseed species Ricinus communis.</title>
        <authorList>
            <person name="Chan A.P."/>
            <person name="Crabtree J."/>
            <person name="Zhao Q."/>
            <person name="Lorenzi H."/>
            <person name="Orvis J."/>
            <person name="Puiu D."/>
            <person name="Melake-Berhan A."/>
            <person name="Jones K.M."/>
            <person name="Redman J."/>
            <person name="Chen G."/>
            <person name="Cahoon E.B."/>
            <person name="Gedil M."/>
            <person name="Stanke M."/>
            <person name="Haas B.J."/>
            <person name="Wortman J.R."/>
            <person name="Fraser-Liggett C.M."/>
            <person name="Ravel J."/>
            <person name="Rabinowicz P.D."/>
        </authorList>
    </citation>
    <scope>NUCLEOTIDE SEQUENCE [LARGE SCALE GENOMIC DNA]</scope>
    <source>
        <strain evidence="3">cv. Hale</strain>
    </source>
</reference>
<dbReference type="AlphaFoldDB" id="B9SK88"/>
<organism evidence="2 3">
    <name type="scientific">Ricinus communis</name>
    <name type="common">Castor bean</name>
    <dbReference type="NCBI Taxonomy" id="3988"/>
    <lineage>
        <taxon>Eukaryota</taxon>
        <taxon>Viridiplantae</taxon>
        <taxon>Streptophyta</taxon>
        <taxon>Embryophyta</taxon>
        <taxon>Tracheophyta</taxon>
        <taxon>Spermatophyta</taxon>
        <taxon>Magnoliopsida</taxon>
        <taxon>eudicotyledons</taxon>
        <taxon>Gunneridae</taxon>
        <taxon>Pentapetalae</taxon>
        <taxon>rosids</taxon>
        <taxon>fabids</taxon>
        <taxon>Malpighiales</taxon>
        <taxon>Euphorbiaceae</taxon>
        <taxon>Acalyphoideae</taxon>
        <taxon>Acalypheae</taxon>
        <taxon>Ricinus</taxon>
    </lineage>
</organism>
<name>B9SK88_RICCO</name>
<dbReference type="SUPFAM" id="SSF48403">
    <property type="entry name" value="Ankyrin repeat"/>
    <property type="match status" value="1"/>
</dbReference>
<feature type="region of interest" description="Disordered" evidence="1">
    <location>
        <begin position="32"/>
        <end position="53"/>
    </location>
</feature>
<protein>
    <submittedName>
        <fullName evidence="2">Uncharacterized protein</fullName>
    </submittedName>
</protein>
<dbReference type="InterPro" id="IPR002110">
    <property type="entry name" value="Ankyrin_rpt"/>
</dbReference>
<dbReference type="Proteomes" id="UP000008311">
    <property type="component" value="Unassembled WGS sequence"/>
</dbReference>
<dbReference type="Pfam" id="PF12796">
    <property type="entry name" value="Ank_2"/>
    <property type="match status" value="1"/>
</dbReference>